<keyword evidence="1" id="KW-1133">Transmembrane helix</keyword>
<dbReference type="EMBL" id="FZOQ01000011">
    <property type="protein sequence ID" value="SNS67289.1"/>
    <property type="molecule type" value="Genomic_DNA"/>
</dbReference>
<dbReference type="Proteomes" id="UP000198432">
    <property type="component" value="Unassembled WGS sequence"/>
</dbReference>
<name>A0A239GDS5_9BACT</name>
<evidence type="ECO:0000313" key="3">
    <source>
        <dbReference type="Proteomes" id="UP000198432"/>
    </source>
</evidence>
<accession>A0A239GDS5</accession>
<organism evidence="2 3">
    <name type="scientific">Pontibacter ummariensis</name>
    <dbReference type="NCBI Taxonomy" id="1610492"/>
    <lineage>
        <taxon>Bacteria</taxon>
        <taxon>Pseudomonadati</taxon>
        <taxon>Bacteroidota</taxon>
        <taxon>Cytophagia</taxon>
        <taxon>Cytophagales</taxon>
        <taxon>Hymenobacteraceae</taxon>
        <taxon>Pontibacter</taxon>
    </lineage>
</organism>
<evidence type="ECO:0000313" key="2">
    <source>
        <dbReference type="EMBL" id="SNS67289.1"/>
    </source>
</evidence>
<feature type="transmembrane region" description="Helical" evidence="1">
    <location>
        <begin position="94"/>
        <end position="112"/>
    </location>
</feature>
<reference evidence="3" key="1">
    <citation type="submission" date="2017-06" db="EMBL/GenBank/DDBJ databases">
        <authorList>
            <person name="Varghese N."/>
            <person name="Submissions S."/>
        </authorList>
    </citation>
    <scope>NUCLEOTIDE SEQUENCE [LARGE SCALE GENOMIC DNA]</scope>
    <source>
        <strain evidence="3">NKM1</strain>
    </source>
</reference>
<keyword evidence="1" id="KW-0472">Membrane</keyword>
<protein>
    <submittedName>
        <fullName evidence="2">Transmembrane family 220, helix</fullName>
    </submittedName>
</protein>
<keyword evidence="1 2" id="KW-0812">Transmembrane</keyword>
<evidence type="ECO:0000256" key="1">
    <source>
        <dbReference type="SAM" id="Phobius"/>
    </source>
</evidence>
<dbReference type="RefSeq" id="WP_089319578.1">
    <property type="nucleotide sequence ID" value="NZ_FZOQ01000011.1"/>
</dbReference>
<dbReference type="InterPro" id="IPR029377">
    <property type="entry name" value="TMEM220"/>
</dbReference>
<feature type="transmembrane region" description="Helical" evidence="1">
    <location>
        <begin position="54"/>
        <end position="74"/>
    </location>
</feature>
<dbReference type="AlphaFoldDB" id="A0A239GDS5"/>
<gene>
    <name evidence="2" type="ORF">SAMN06296052_11112</name>
</gene>
<sequence length="130" mass="14488">MALKKILAVCFGIAFLTFVVVQYNDPDPVIWMAVYGMAALLSFAAAFNKANDTLLGIAAALYAAGGVYMWPNMYEGITIGDGDIRNIEEARESFGLFLCTIAFSSYILLNLYDRRLKRKAQLKQKARWTS</sequence>
<keyword evidence="3" id="KW-1185">Reference proteome</keyword>
<proteinExistence type="predicted"/>
<dbReference type="OrthoDB" id="329078at2"/>
<feature type="transmembrane region" description="Helical" evidence="1">
    <location>
        <begin position="29"/>
        <end position="47"/>
    </location>
</feature>
<dbReference type="Pfam" id="PF15071">
    <property type="entry name" value="TMEM220"/>
    <property type="match status" value="1"/>
</dbReference>
<feature type="transmembrane region" description="Helical" evidence="1">
    <location>
        <begin position="7"/>
        <end position="23"/>
    </location>
</feature>